<evidence type="ECO:0000313" key="1">
    <source>
        <dbReference type="EMBL" id="CDM29292.1"/>
    </source>
</evidence>
<accession>W6QI96</accession>
<protein>
    <submittedName>
        <fullName evidence="1">Genomic scaffold, ProqFM164S01</fullName>
    </submittedName>
</protein>
<gene>
    <name evidence="1" type="ORF">PROQFM164_S01g003104</name>
</gene>
<reference evidence="1" key="1">
    <citation type="journal article" date="2014" name="Nat. Commun.">
        <title>Multiple recent horizontal transfers of a large genomic region in cheese making fungi.</title>
        <authorList>
            <person name="Cheeseman K."/>
            <person name="Ropars J."/>
            <person name="Renault P."/>
            <person name="Dupont J."/>
            <person name="Gouzy J."/>
            <person name="Branca A."/>
            <person name="Abraham A.L."/>
            <person name="Ceppi M."/>
            <person name="Conseiller E."/>
            <person name="Debuchy R."/>
            <person name="Malagnac F."/>
            <person name="Goarin A."/>
            <person name="Silar P."/>
            <person name="Lacoste S."/>
            <person name="Sallet E."/>
            <person name="Bensimon A."/>
            <person name="Giraud T."/>
            <person name="Brygoo Y."/>
        </authorList>
    </citation>
    <scope>NUCLEOTIDE SEQUENCE [LARGE SCALE GENOMIC DNA]</scope>
    <source>
        <strain evidence="1">FM164</strain>
    </source>
</reference>
<dbReference type="Proteomes" id="UP000030686">
    <property type="component" value="Unassembled WGS sequence"/>
</dbReference>
<keyword evidence="2" id="KW-1185">Reference proteome</keyword>
<sequence>MIFRNREGGYECRPLPGIGGTFDNTATAFFETWADSVKFKWDKETIIYMIQRGPISAK</sequence>
<dbReference type="AlphaFoldDB" id="W6QI96"/>
<name>W6QI96_PENRF</name>
<dbReference type="EMBL" id="HG792015">
    <property type="protein sequence ID" value="CDM29292.1"/>
    <property type="molecule type" value="Genomic_DNA"/>
</dbReference>
<proteinExistence type="predicted"/>
<dbReference type="OrthoDB" id="10003767at2759"/>
<organism evidence="1 2">
    <name type="scientific">Penicillium roqueforti (strain FM164)</name>
    <dbReference type="NCBI Taxonomy" id="1365484"/>
    <lineage>
        <taxon>Eukaryota</taxon>
        <taxon>Fungi</taxon>
        <taxon>Dikarya</taxon>
        <taxon>Ascomycota</taxon>
        <taxon>Pezizomycotina</taxon>
        <taxon>Eurotiomycetes</taxon>
        <taxon>Eurotiomycetidae</taxon>
        <taxon>Eurotiales</taxon>
        <taxon>Aspergillaceae</taxon>
        <taxon>Penicillium</taxon>
    </lineage>
</organism>
<evidence type="ECO:0000313" key="2">
    <source>
        <dbReference type="Proteomes" id="UP000030686"/>
    </source>
</evidence>